<accession>A0A1B7XWI7</accession>
<reference evidence="2" key="1">
    <citation type="journal article" date="2017" name="BMC Genomics">
        <title>Gapless genome assembly of Colletotrichum higginsianum reveals chromosome structure and association of transposable elements with secondary metabolite gene clusters.</title>
        <authorList>
            <person name="Dallery J.-F."/>
            <person name="Lapalu N."/>
            <person name="Zampounis A."/>
            <person name="Pigne S."/>
            <person name="Luyten I."/>
            <person name="Amselem J."/>
            <person name="Wittenberg A.H.J."/>
            <person name="Zhou S."/>
            <person name="de Queiroz M.V."/>
            <person name="Robin G.P."/>
            <person name="Auger A."/>
            <person name="Hainaut M."/>
            <person name="Henrissat B."/>
            <person name="Kim K.-T."/>
            <person name="Lee Y.-H."/>
            <person name="Lespinet O."/>
            <person name="Schwartz D.C."/>
            <person name="Thon M.R."/>
            <person name="O'Connell R.J."/>
        </authorList>
    </citation>
    <scope>NUCLEOTIDE SEQUENCE [LARGE SCALE GENOMIC DNA]</scope>
    <source>
        <strain evidence="2">IMI 349063</strain>
    </source>
</reference>
<dbReference type="EMBL" id="LTAN01000009">
    <property type="protein sequence ID" value="OBR04119.1"/>
    <property type="molecule type" value="Genomic_DNA"/>
</dbReference>
<evidence type="ECO:0000313" key="1">
    <source>
        <dbReference type="EMBL" id="OBR04119.1"/>
    </source>
</evidence>
<dbReference type="RefSeq" id="XP_018152637.1">
    <property type="nucleotide sequence ID" value="XM_018308220.1"/>
</dbReference>
<protein>
    <submittedName>
        <fullName evidence="1">Uncharacterized protein</fullName>
    </submittedName>
</protein>
<comment type="caution">
    <text evidence="1">The sequence shown here is derived from an EMBL/GenBank/DDBJ whole genome shotgun (WGS) entry which is preliminary data.</text>
</comment>
<keyword evidence="2" id="KW-1185">Reference proteome</keyword>
<gene>
    <name evidence="1" type="ORF">CH63R_13246</name>
</gene>
<proteinExistence type="predicted"/>
<dbReference type="Proteomes" id="UP000092177">
    <property type="component" value="Chromosome 9"/>
</dbReference>
<dbReference type="VEuPathDB" id="FungiDB:CH63R_13246"/>
<dbReference type="GeneID" id="28872327"/>
<dbReference type="KEGG" id="chig:CH63R_13246"/>
<sequence>MPIGTPEQVLIARFIHVHKTAYATIVLALFAGEAMTAPLKPGTSPNPALRRRQVFFVNCTTPGLTDTCSIFNTRCDRWGSLITDYPALCGRPNCLCYGYGGCDVICRAELGIEDDSEIEGDIISENIVELEKEKGKKAEDSAEQ</sequence>
<organism evidence="1 2">
    <name type="scientific">Colletotrichum higginsianum (strain IMI 349063)</name>
    <name type="common">Crucifer anthracnose fungus</name>
    <dbReference type="NCBI Taxonomy" id="759273"/>
    <lineage>
        <taxon>Eukaryota</taxon>
        <taxon>Fungi</taxon>
        <taxon>Dikarya</taxon>
        <taxon>Ascomycota</taxon>
        <taxon>Pezizomycotina</taxon>
        <taxon>Sordariomycetes</taxon>
        <taxon>Hypocreomycetidae</taxon>
        <taxon>Glomerellales</taxon>
        <taxon>Glomerellaceae</taxon>
        <taxon>Colletotrichum</taxon>
        <taxon>Colletotrichum destructivum species complex</taxon>
    </lineage>
</organism>
<name>A0A1B7XWI7_COLHI</name>
<evidence type="ECO:0000313" key="2">
    <source>
        <dbReference type="Proteomes" id="UP000092177"/>
    </source>
</evidence>
<dbReference type="AlphaFoldDB" id="A0A1B7XWI7"/>